<gene>
    <name evidence="3" type="ORF">GCM10007173_25870</name>
</gene>
<dbReference type="Proteomes" id="UP000606115">
    <property type="component" value="Unassembled WGS sequence"/>
</dbReference>
<sequence length="209" mass="22798">MLQTIDFLHKSCIFLRMTQELDLDSVIRQRIRALRQGNGWSLESLAKRANLSVSTLSRIETGNRRISLDQLVPIAKSLGTTLDELVAPADGKGVIIGPEPITVPGMTLWKLSDDDAVNGVVVTKIRFDPQQHTAPNEARVHPGKEWFTVLSGEIQLTLGDRVFHVKAGQAAQFDTMTPHVIHAIGGIAEVLSMMDSAGTRAHHDDGHAG</sequence>
<evidence type="ECO:0000313" key="3">
    <source>
        <dbReference type="EMBL" id="GGJ65812.1"/>
    </source>
</evidence>
<dbReference type="Pfam" id="PF07883">
    <property type="entry name" value="Cupin_2"/>
    <property type="match status" value="1"/>
</dbReference>
<dbReference type="SMART" id="SM00530">
    <property type="entry name" value="HTH_XRE"/>
    <property type="match status" value="1"/>
</dbReference>
<dbReference type="InterPro" id="IPR001387">
    <property type="entry name" value="Cro/C1-type_HTH"/>
</dbReference>
<proteinExistence type="predicted"/>
<dbReference type="InterPro" id="IPR050807">
    <property type="entry name" value="TransReg_Diox_bact_type"/>
</dbReference>
<dbReference type="Pfam" id="PF01381">
    <property type="entry name" value="HTH_3"/>
    <property type="match status" value="1"/>
</dbReference>
<dbReference type="EMBL" id="BMKX01000006">
    <property type="protein sequence ID" value="GGJ65812.1"/>
    <property type="molecule type" value="Genomic_DNA"/>
</dbReference>
<keyword evidence="4" id="KW-1185">Reference proteome</keyword>
<feature type="domain" description="HTH cro/C1-type" evidence="2">
    <location>
        <begin position="31"/>
        <end position="85"/>
    </location>
</feature>
<dbReference type="Gene3D" id="2.60.120.10">
    <property type="entry name" value="Jelly Rolls"/>
    <property type="match status" value="1"/>
</dbReference>
<protein>
    <submittedName>
        <fullName evidence="3">Transcriptional regulator</fullName>
    </submittedName>
</protein>
<evidence type="ECO:0000256" key="1">
    <source>
        <dbReference type="ARBA" id="ARBA00023125"/>
    </source>
</evidence>
<organism evidence="3 4">
    <name type="scientific">Glutamicibacter ardleyensis</name>
    <dbReference type="NCBI Taxonomy" id="225894"/>
    <lineage>
        <taxon>Bacteria</taxon>
        <taxon>Bacillati</taxon>
        <taxon>Actinomycetota</taxon>
        <taxon>Actinomycetes</taxon>
        <taxon>Micrococcales</taxon>
        <taxon>Micrococcaceae</taxon>
        <taxon>Glutamicibacter</taxon>
    </lineage>
</organism>
<reference evidence="4" key="1">
    <citation type="journal article" date="2019" name="Int. J. Syst. Evol. Microbiol.">
        <title>The Global Catalogue of Microorganisms (GCM) 10K type strain sequencing project: providing services to taxonomists for standard genome sequencing and annotation.</title>
        <authorList>
            <consortium name="The Broad Institute Genomics Platform"/>
            <consortium name="The Broad Institute Genome Sequencing Center for Infectious Disease"/>
            <person name="Wu L."/>
            <person name="Ma J."/>
        </authorList>
    </citation>
    <scope>NUCLEOTIDE SEQUENCE [LARGE SCALE GENOMIC DNA]</scope>
    <source>
        <strain evidence="4">CGMCC 1.3685</strain>
    </source>
</reference>
<evidence type="ECO:0000313" key="4">
    <source>
        <dbReference type="Proteomes" id="UP000606115"/>
    </source>
</evidence>
<dbReference type="PANTHER" id="PTHR46797">
    <property type="entry name" value="HTH-TYPE TRANSCRIPTIONAL REGULATOR"/>
    <property type="match status" value="1"/>
</dbReference>
<name>A0ABQ2DQL4_9MICC</name>
<dbReference type="Gene3D" id="1.10.260.40">
    <property type="entry name" value="lambda repressor-like DNA-binding domains"/>
    <property type="match status" value="1"/>
</dbReference>
<dbReference type="InterPro" id="IPR010982">
    <property type="entry name" value="Lambda_DNA-bd_dom_sf"/>
</dbReference>
<dbReference type="SUPFAM" id="SSF51182">
    <property type="entry name" value="RmlC-like cupins"/>
    <property type="match status" value="1"/>
</dbReference>
<dbReference type="InterPro" id="IPR011051">
    <property type="entry name" value="RmlC_Cupin_sf"/>
</dbReference>
<dbReference type="InterPro" id="IPR013096">
    <property type="entry name" value="Cupin_2"/>
</dbReference>
<keyword evidence="1" id="KW-0238">DNA-binding</keyword>
<evidence type="ECO:0000259" key="2">
    <source>
        <dbReference type="PROSITE" id="PS50943"/>
    </source>
</evidence>
<accession>A0ABQ2DQL4</accession>
<dbReference type="CDD" id="cd00093">
    <property type="entry name" value="HTH_XRE"/>
    <property type="match status" value="1"/>
</dbReference>
<dbReference type="SUPFAM" id="SSF47413">
    <property type="entry name" value="lambda repressor-like DNA-binding domains"/>
    <property type="match status" value="1"/>
</dbReference>
<dbReference type="PANTHER" id="PTHR46797:SF1">
    <property type="entry name" value="METHYLPHOSPHONATE SYNTHASE"/>
    <property type="match status" value="1"/>
</dbReference>
<dbReference type="CDD" id="cd02209">
    <property type="entry name" value="cupin_XRE_C"/>
    <property type="match status" value="1"/>
</dbReference>
<dbReference type="InterPro" id="IPR014710">
    <property type="entry name" value="RmlC-like_jellyroll"/>
</dbReference>
<dbReference type="PROSITE" id="PS50943">
    <property type="entry name" value="HTH_CROC1"/>
    <property type="match status" value="1"/>
</dbReference>
<comment type="caution">
    <text evidence="3">The sequence shown here is derived from an EMBL/GenBank/DDBJ whole genome shotgun (WGS) entry which is preliminary data.</text>
</comment>